<feature type="domain" description="Tail specific protease" evidence="1">
    <location>
        <begin position="243"/>
        <end position="494"/>
    </location>
</feature>
<dbReference type="EMBL" id="AAXU02000001">
    <property type="protein sequence ID" value="EAZ82993.2"/>
    <property type="molecule type" value="Genomic_DNA"/>
</dbReference>
<dbReference type="GO" id="GO:0008236">
    <property type="term" value="F:serine-type peptidase activity"/>
    <property type="evidence" value="ECO:0007669"/>
    <property type="project" value="InterPro"/>
</dbReference>
<dbReference type="PANTHER" id="PTHR11261">
    <property type="entry name" value="INTERPHOTORECEPTOR RETINOID-BINDING PROTEIN"/>
    <property type="match status" value="1"/>
</dbReference>
<dbReference type="InterPro" id="IPR005151">
    <property type="entry name" value="Tail-specific_protease"/>
</dbReference>
<dbReference type="InterPro" id="IPR029045">
    <property type="entry name" value="ClpP/crotonase-like_dom_sf"/>
</dbReference>
<comment type="caution">
    <text evidence="2">The sequence shown here is derived from an EMBL/GenBank/DDBJ whole genome shotgun (WGS) entry which is preliminary data.</text>
</comment>
<evidence type="ECO:0000313" key="3">
    <source>
        <dbReference type="Proteomes" id="UP000003919"/>
    </source>
</evidence>
<name>A3HT25_9BACT</name>
<dbReference type="HOGENOM" id="CLU_516437_0_0_10"/>
<evidence type="ECO:0000313" key="2">
    <source>
        <dbReference type="EMBL" id="EAZ82993.2"/>
    </source>
</evidence>
<dbReference type="GO" id="GO:0006508">
    <property type="term" value="P:proteolysis"/>
    <property type="evidence" value="ECO:0007669"/>
    <property type="project" value="InterPro"/>
</dbReference>
<proteinExistence type="predicted"/>
<dbReference type="SUPFAM" id="SSF52096">
    <property type="entry name" value="ClpP/crotonase"/>
    <property type="match status" value="1"/>
</dbReference>
<dbReference type="Proteomes" id="UP000003919">
    <property type="component" value="Unassembled WGS sequence"/>
</dbReference>
<dbReference type="Gene3D" id="3.90.226.10">
    <property type="entry name" value="2-enoyl-CoA Hydratase, Chain A, domain 1"/>
    <property type="match status" value="1"/>
</dbReference>
<sequence length="527" mass="61713">MEMFFHLLKFILSKRKTLKKYLLLLCTILSISCYGQKETHFISINQVREDLNYLDEILREKSSYQGLNGFDYHKSFDTYLNKIESKDSISVLEFGLFLSQTMGKIGDRHSYIKGYDLPESKYLPMAFAPLDEKVLVLEFDREQEVYKRWHSEYPYLKSIEQIPINDILSKSIPGEELAPENSFTLRAVRELRNIETLFYILNKELPNPISITLTNEEGEEKLFSIPLVEKDKRPRIWDERYHKKGFFFEFYEDQINNRKIIEQFFRIDDQLAYIQIPSMVDRKDSPTFFQMLGSFMEEAKNTEALIIDVRDNGGGSRDLIQELAGYLVHPDSIYVVNVTRQRGELPLNNELKERLNSRFLFPKSEFEPREQETINRFISTFEPMYQLNEKNFSENYYYLLNGKKLSTDKYHFNKPVYILANERTFSAASILVSVFKGLPNIKIVGTNTDGSSGNSERFNLPHSQLDGKISTMVSFQKDGQILDGIGTSPDIRIERNLNQVYWSEDYQLQKLIELIEEEIKNASSKSN</sequence>
<accession>A3HT25</accession>
<protein>
    <submittedName>
        <fullName evidence="2">Peptidase, S41 family</fullName>
    </submittedName>
</protein>
<dbReference type="Pfam" id="PF03572">
    <property type="entry name" value="Peptidase_S41"/>
    <property type="match status" value="1"/>
</dbReference>
<gene>
    <name evidence="2" type="ORF">ALPR1_12270</name>
</gene>
<evidence type="ECO:0000259" key="1">
    <source>
        <dbReference type="SMART" id="SM00245"/>
    </source>
</evidence>
<dbReference type="AlphaFoldDB" id="A3HT25"/>
<dbReference type="SMART" id="SM00245">
    <property type="entry name" value="TSPc"/>
    <property type="match status" value="1"/>
</dbReference>
<organism evidence="2 3">
    <name type="scientific">Algoriphagus machipongonensis</name>
    <dbReference type="NCBI Taxonomy" id="388413"/>
    <lineage>
        <taxon>Bacteria</taxon>
        <taxon>Pseudomonadati</taxon>
        <taxon>Bacteroidota</taxon>
        <taxon>Cytophagia</taxon>
        <taxon>Cytophagales</taxon>
        <taxon>Cyclobacteriaceae</taxon>
        <taxon>Algoriphagus</taxon>
    </lineage>
</organism>
<dbReference type="PANTHER" id="PTHR11261:SF3">
    <property type="entry name" value="RETINOL-BINDING PROTEIN 3"/>
    <property type="match status" value="1"/>
</dbReference>
<dbReference type="eggNOG" id="COG0793">
    <property type="taxonomic scope" value="Bacteria"/>
</dbReference>
<keyword evidence="3" id="KW-1185">Reference proteome</keyword>
<dbReference type="STRING" id="388413.ALPR1_12270"/>
<reference evidence="2 3" key="1">
    <citation type="journal article" date="2011" name="J. Bacteriol.">
        <title>Complete genome sequence of Algoriphagus sp. PR1, bacterial prey of a colony-forming choanoflagellate.</title>
        <authorList>
            <person name="Alegado R.A."/>
            <person name="Ferriera S."/>
            <person name="Nusbaum C."/>
            <person name="Young S.K."/>
            <person name="Zeng Q."/>
            <person name="Imamovic A."/>
            <person name="Fairclough S.R."/>
            <person name="King N."/>
        </authorList>
    </citation>
    <scope>NUCLEOTIDE SEQUENCE [LARGE SCALE GENOMIC DNA]</scope>
    <source>
        <strain evidence="2 3">PR1</strain>
    </source>
</reference>